<dbReference type="Proteomes" id="UP001501867">
    <property type="component" value="Unassembled WGS sequence"/>
</dbReference>
<name>A0ABN0V4H4_9ACTN</name>
<evidence type="ECO:0000313" key="1">
    <source>
        <dbReference type="EMBL" id="GAA0274921.1"/>
    </source>
</evidence>
<evidence type="ECO:0000313" key="2">
    <source>
        <dbReference type="Proteomes" id="UP001501867"/>
    </source>
</evidence>
<proteinExistence type="predicted"/>
<reference evidence="1 2" key="1">
    <citation type="journal article" date="2019" name="Int. J. Syst. Evol. Microbiol.">
        <title>The Global Catalogue of Microorganisms (GCM) 10K type strain sequencing project: providing services to taxonomists for standard genome sequencing and annotation.</title>
        <authorList>
            <consortium name="The Broad Institute Genomics Platform"/>
            <consortium name="The Broad Institute Genome Sequencing Center for Infectious Disease"/>
            <person name="Wu L."/>
            <person name="Ma J."/>
        </authorList>
    </citation>
    <scope>NUCLEOTIDE SEQUENCE [LARGE SCALE GENOMIC DNA]</scope>
    <source>
        <strain evidence="1 2">JCM 4505</strain>
    </source>
</reference>
<comment type="caution">
    <text evidence="1">The sequence shown here is derived from an EMBL/GenBank/DDBJ whole genome shotgun (WGS) entry which is preliminary data.</text>
</comment>
<dbReference type="EMBL" id="BAAABV010000009">
    <property type="protein sequence ID" value="GAA0274921.1"/>
    <property type="molecule type" value="Genomic_DNA"/>
</dbReference>
<organism evidence="1 2">
    <name type="scientific">Streptomyces polychromogenes</name>
    <dbReference type="NCBI Taxonomy" id="67342"/>
    <lineage>
        <taxon>Bacteria</taxon>
        <taxon>Bacillati</taxon>
        <taxon>Actinomycetota</taxon>
        <taxon>Actinomycetes</taxon>
        <taxon>Kitasatosporales</taxon>
        <taxon>Streptomycetaceae</taxon>
        <taxon>Streptomyces</taxon>
    </lineage>
</organism>
<protein>
    <submittedName>
        <fullName evidence="1">Uncharacterized protein</fullName>
    </submittedName>
</protein>
<sequence length="63" mass="6992">MQAAEPFERRGKPSEVAQRLRVSVKTSVVRKGLACVFCLPASRDVLVRAVRLCWAPGLDLPTR</sequence>
<accession>A0ABN0V4H4</accession>
<keyword evidence="2" id="KW-1185">Reference proteome</keyword>
<gene>
    <name evidence="1" type="ORF">GCM10010302_10690</name>
</gene>